<dbReference type="Proteomes" id="UP000193061">
    <property type="component" value="Unassembled WGS sequence"/>
</dbReference>
<organism evidence="2 3">
    <name type="scientific">Roseovarius albus</name>
    <dbReference type="NCBI Taxonomy" id="1247867"/>
    <lineage>
        <taxon>Bacteria</taxon>
        <taxon>Pseudomonadati</taxon>
        <taxon>Pseudomonadota</taxon>
        <taxon>Alphaproteobacteria</taxon>
        <taxon>Rhodobacterales</taxon>
        <taxon>Roseobacteraceae</taxon>
        <taxon>Roseovarius</taxon>
    </lineage>
</organism>
<evidence type="ECO:0000313" key="3">
    <source>
        <dbReference type="Proteomes" id="UP000193061"/>
    </source>
</evidence>
<keyword evidence="1" id="KW-1133">Transmembrane helix</keyword>
<dbReference type="AlphaFoldDB" id="A0A1X6ZMT6"/>
<keyword evidence="1" id="KW-0812">Transmembrane</keyword>
<accession>A0A1X6ZMT6</accession>
<protein>
    <recommendedName>
        <fullName evidence="4">DUF4350 domain-containing protein</fullName>
    </recommendedName>
</protein>
<feature type="transmembrane region" description="Helical" evidence="1">
    <location>
        <begin position="12"/>
        <end position="32"/>
    </location>
</feature>
<dbReference type="EMBL" id="FWFX01000009">
    <property type="protein sequence ID" value="SLN56331.1"/>
    <property type="molecule type" value="Genomic_DNA"/>
</dbReference>
<sequence length="441" mass="48679">MAEAIGKARDGGAGVMPVVIIVVLLLGGLFLMTQLSLAARDRALDRSAIGMAGLSGWLVQNEVPARLAHSRIHPALEDLSLRVLPLYDLDLESYARDPETTEELLNRTDLRDLELETFETKIVEMPTVVLLPKWRGAAAELKFLHEQMLIPPKAQQSLLGQIGLAGVRLQQDGAEMSSIREGDSEVALFHMQTFVAATLPRDCTPILTAGGDPLAIRCVREEEYPIYFVADPDLLNNHGLGLADNAAFAVSLLQDLRGETEAPIYIDISPDLLTTVDRSEERQDYERGGEELSRFLQYPFSMFWAVFLIVAGVTYWRGALRFGPVARGDDRAWDQSKEAAIAAKARILRLSGNDGAMVADFVAAQLRTLSTDVLGHDQPDDGGQRFFRVLARRDKQLAHDLSSVAEVLITQATRMSPRDLDRNLNNYHSLLKKVVEPNGSI</sequence>
<dbReference type="RefSeq" id="WP_085806533.1">
    <property type="nucleotide sequence ID" value="NZ_FWFX01000009.1"/>
</dbReference>
<evidence type="ECO:0008006" key="4">
    <source>
        <dbReference type="Google" id="ProtNLM"/>
    </source>
</evidence>
<proteinExistence type="predicted"/>
<dbReference type="OrthoDB" id="7198805at2"/>
<reference evidence="2 3" key="1">
    <citation type="submission" date="2017-03" db="EMBL/GenBank/DDBJ databases">
        <authorList>
            <person name="Afonso C.L."/>
            <person name="Miller P.J."/>
            <person name="Scott M.A."/>
            <person name="Spackman E."/>
            <person name="Goraichik I."/>
            <person name="Dimitrov K.M."/>
            <person name="Suarez D.L."/>
            <person name="Swayne D.E."/>
        </authorList>
    </citation>
    <scope>NUCLEOTIDE SEQUENCE [LARGE SCALE GENOMIC DNA]</scope>
    <source>
        <strain evidence="2 3">CECT 7450</strain>
    </source>
</reference>
<feature type="transmembrane region" description="Helical" evidence="1">
    <location>
        <begin position="295"/>
        <end position="316"/>
    </location>
</feature>
<gene>
    <name evidence="2" type="ORF">ROA7450_02916</name>
</gene>
<evidence type="ECO:0000313" key="2">
    <source>
        <dbReference type="EMBL" id="SLN56331.1"/>
    </source>
</evidence>
<name>A0A1X6ZMT6_9RHOB</name>
<keyword evidence="1" id="KW-0472">Membrane</keyword>
<keyword evidence="3" id="KW-1185">Reference proteome</keyword>
<evidence type="ECO:0000256" key="1">
    <source>
        <dbReference type="SAM" id="Phobius"/>
    </source>
</evidence>